<accession>A0ABT4BPP2</accession>
<name>A0ABT4BPP2_9FIRM</name>
<evidence type="ECO:0000313" key="2">
    <source>
        <dbReference type="Proteomes" id="UP001082703"/>
    </source>
</evidence>
<dbReference type="Proteomes" id="UP001082703">
    <property type="component" value="Unassembled WGS sequence"/>
</dbReference>
<dbReference type="RefSeq" id="WP_268056856.1">
    <property type="nucleotide sequence ID" value="NZ_JAPOHA010000001.1"/>
</dbReference>
<reference evidence="1 2" key="1">
    <citation type="submission" date="2022-11" db="EMBL/GenBank/DDBJ databases">
        <authorList>
            <person name="Caiyu Z."/>
        </authorList>
    </citation>
    <scope>NUCLEOTIDE SEQUENCE [LARGE SCALE GENOMIC DNA]</scope>
    <source>
        <strain evidence="1 2">YR-4</strain>
    </source>
</reference>
<keyword evidence="2" id="KW-1185">Reference proteome</keyword>
<sequence length="75" mass="8431">MEKKNELLTLDSITYIDSAEGMARRVLNDLEKCGLSKKELARAYKTGLQCGGFDYPNLIRLGELLQEIIKLSAHC</sequence>
<organism evidence="1 2">
    <name type="scientific">Caproiciproducens galactitolivorans</name>
    <dbReference type="NCBI Taxonomy" id="642589"/>
    <lineage>
        <taxon>Bacteria</taxon>
        <taxon>Bacillati</taxon>
        <taxon>Bacillota</taxon>
        <taxon>Clostridia</taxon>
        <taxon>Eubacteriales</taxon>
        <taxon>Acutalibacteraceae</taxon>
        <taxon>Caproiciproducens</taxon>
    </lineage>
</organism>
<dbReference type="EMBL" id="JAPOHA010000001">
    <property type="protein sequence ID" value="MCY1712848.1"/>
    <property type="molecule type" value="Genomic_DNA"/>
</dbReference>
<gene>
    <name evidence="1" type="ORF">OUY18_01065</name>
</gene>
<protein>
    <submittedName>
        <fullName evidence="1">Uncharacterized protein</fullName>
    </submittedName>
</protein>
<evidence type="ECO:0000313" key="1">
    <source>
        <dbReference type="EMBL" id="MCY1712848.1"/>
    </source>
</evidence>
<comment type="caution">
    <text evidence="1">The sequence shown here is derived from an EMBL/GenBank/DDBJ whole genome shotgun (WGS) entry which is preliminary data.</text>
</comment>
<proteinExistence type="predicted"/>